<organism evidence="7 8">
    <name type="scientific">Microbacterium jejuense</name>
    <dbReference type="NCBI Taxonomy" id="1263637"/>
    <lineage>
        <taxon>Bacteria</taxon>
        <taxon>Bacillati</taxon>
        <taxon>Actinomycetota</taxon>
        <taxon>Actinomycetes</taxon>
        <taxon>Micrococcales</taxon>
        <taxon>Microbacteriaceae</taxon>
        <taxon>Microbacterium</taxon>
    </lineage>
</organism>
<proteinExistence type="inferred from homology"/>
<comment type="caution">
    <text evidence="7">The sequence shown here is derived from an EMBL/GenBank/DDBJ whole genome shotgun (WGS) entry which is preliminary data.</text>
</comment>
<evidence type="ECO:0000256" key="4">
    <source>
        <dbReference type="ARBA" id="ARBA00022777"/>
    </source>
</evidence>
<dbReference type="PIRSF" id="PIRSF000538">
    <property type="entry name" value="GlpK"/>
    <property type="match status" value="1"/>
</dbReference>
<dbReference type="InterPro" id="IPR050406">
    <property type="entry name" value="FGGY_Carb_Kinase"/>
</dbReference>
<dbReference type="InterPro" id="IPR000577">
    <property type="entry name" value="Carb_kinase_FGGY"/>
</dbReference>
<keyword evidence="2" id="KW-0119">Carbohydrate metabolism</keyword>
<dbReference type="InterPro" id="IPR018485">
    <property type="entry name" value="FGGY_C"/>
</dbReference>
<evidence type="ECO:0000259" key="5">
    <source>
        <dbReference type="Pfam" id="PF00370"/>
    </source>
</evidence>
<dbReference type="PANTHER" id="PTHR43095:SF5">
    <property type="entry name" value="XYLULOSE KINASE"/>
    <property type="match status" value="1"/>
</dbReference>
<evidence type="ECO:0000313" key="7">
    <source>
        <dbReference type="EMBL" id="MBW9092587.1"/>
    </source>
</evidence>
<dbReference type="InterPro" id="IPR018484">
    <property type="entry name" value="FGGY_N"/>
</dbReference>
<protein>
    <recommendedName>
        <fullName evidence="9">Xylulokinase</fullName>
    </recommendedName>
</protein>
<keyword evidence="8" id="KW-1185">Reference proteome</keyword>
<evidence type="ECO:0008006" key="9">
    <source>
        <dbReference type="Google" id="ProtNLM"/>
    </source>
</evidence>
<dbReference type="CDD" id="cd07805">
    <property type="entry name" value="ASKHA_NBD_FGGY_CvXK-like"/>
    <property type="match status" value="1"/>
</dbReference>
<feature type="domain" description="Carbohydrate kinase FGGY C-terminal" evidence="6">
    <location>
        <begin position="257"/>
        <end position="444"/>
    </location>
</feature>
<evidence type="ECO:0000256" key="3">
    <source>
        <dbReference type="ARBA" id="ARBA00022679"/>
    </source>
</evidence>
<dbReference type="InterPro" id="IPR043129">
    <property type="entry name" value="ATPase_NBD"/>
</dbReference>
<gene>
    <name evidence="7" type="ORF">JNB62_02695</name>
</gene>
<accession>A0ABS7HI34</accession>
<evidence type="ECO:0000313" key="8">
    <source>
        <dbReference type="Proteomes" id="UP001196843"/>
    </source>
</evidence>
<evidence type="ECO:0000256" key="2">
    <source>
        <dbReference type="ARBA" id="ARBA00022629"/>
    </source>
</evidence>
<dbReference type="Pfam" id="PF02782">
    <property type="entry name" value="FGGY_C"/>
    <property type="match status" value="1"/>
</dbReference>
<reference evidence="7 8" key="1">
    <citation type="journal article" date="2021" name="MBio">
        <title>Poor Competitiveness of Bradyrhizobium in Pigeon Pea Root Colonization in Indian Soils.</title>
        <authorList>
            <person name="Chalasani D."/>
            <person name="Basu A."/>
            <person name="Pullabhotla S.V.S.R.N."/>
            <person name="Jorrin B."/>
            <person name="Neal A.L."/>
            <person name="Poole P.S."/>
            <person name="Podile A.R."/>
            <person name="Tkacz A."/>
        </authorList>
    </citation>
    <scope>NUCLEOTIDE SEQUENCE [LARGE SCALE GENOMIC DNA]</scope>
    <source>
        <strain evidence="7 8">HU14</strain>
    </source>
</reference>
<name>A0ABS7HI34_9MICO</name>
<keyword evidence="3" id="KW-0808">Transferase</keyword>
<dbReference type="RefSeq" id="WP_220299342.1">
    <property type="nucleotide sequence ID" value="NZ_JAEUAW010000002.1"/>
</dbReference>
<dbReference type="PANTHER" id="PTHR43095">
    <property type="entry name" value="SUGAR KINASE"/>
    <property type="match status" value="1"/>
</dbReference>
<keyword evidence="4" id="KW-0418">Kinase</keyword>
<dbReference type="Gene3D" id="3.30.420.40">
    <property type="match status" value="2"/>
</dbReference>
<dbReference type="SUPFAM" id="SSF53067">
    <property type="entry name" value="Actin-like ATPase domain"/>
    <property type="match status" value="2"/>
</dbReference>
<sequence>MTALALAFDLGTGGCKASLWDEHAHMLAETVSEYDTLHPAPGRNEQRPEDWWRAIVASTREIIERVPDAATSVAGIALSGQSLGAVQLDDALELVRPTTPIWSDARGLTAHVFAELPEPEWYRRTGNGFGAALYPVFKAAAFAAEEPEAWARTRHLVGSKDWINLRLTGRLVTDHSMASGSGAYSLERGGYDDEILAAAGLSRELFAEPVESADVVGALTGDAADALGLRVGIPVFAGAVDNAAMALGSRGTGEGRLYAALGSSSWMTVTSARPVLDEHSRPYVFRHAIPGLHVSALSTFSSGTTIGWLRDLLAPGEPIGTFVDRAAASAPGAGGAVMLPTLAGGTPLEGGSGVRGGLAGLELGTTSADLVRACLEGIAFALDRSLRLMRELSGSDDELLISGGGSRSPVWNRIYADILQTPLVRTSVDQQAATLGAAAIAFVGMGAWTDFGRVDDAHSVIERILPADDAEAAYRAARARFDAASTALAALPPQTPSHHLESS</sequence>
<dbReference type="Pfam" id="PF00370">
    <property type="entry name" value="FGGY_N"/>
    <property type="match status" value="1"/>
</dbReference>
<evidence type="ECO:0000259" key="6">
    <source>
        <dbReference type="Pfam" id="PF02782"/>
    </source>
</evidence>
<comment type="similarity">
    <text evidence="1">Belongs to the FGGY kinase family.</text>
</comment>
<dbReference type="Proteomes" id="UP001196843">
    <property type="component" value="Unassembled WGS sequence"/>
</dbReference>
<evidence type="ECO:0000256" key="1">
    <source>
        <dbReference type="ARBA" id="ARBA00009156"/>
    </source>
</evidence>
<keyword evidence="2" id="KW-0859">Xylose metabolism</keyword>
<dbReference type="EMBL" id="JAEUAW010000002">
    <property type="protein sequence ID" value="MBW9092587.1"/>
    <property type="molecule type" value="Genomic_DNA"/>
</dbReference>
<feature type="domain" description="Carbohydrate kinase FGGY N-terminal" evidence="5">
    <location>
        <begin position="5"/>
        <end position="248"/>
    </location>
</feature>